<dbReference type="InterPro" id="IPR029058">
    <property type="entry name" value="AB_hydrolase_fold"/>
</dbReference>
<dbReference type="SUPFAM" id="SSF47336">
    <property type="entry name" value="ACP-like"/>
    <property type="match status" value="1"/>
</dbReference>
<evidence type="ECO:0000313" key="7">
    <source>
        <dbReference type="Proteomes" id="UP001595975"/>
    </source>
</evidence>
<evidence type="ECO:0000256" key="3">
    <source>
        <dbReference type="ARBA" id="ARBA00022553"/>
    </source>
</evidence>
<dbReference type="InterPro" id="IPR023213">
    <property type="entry name" value="CAT-like_dom_sf"/>
</dbReference>
<dbReference type="Gene3D" id="3.30.300.30">
    <property type="match status" value="1"/>
</dbReference>
<proteinExistence type="predicted"/>
<dbReference type="InterPro" id="IPR001242">
    <property type="entry name" value="Condensation_dom"/>
</dbReference>
<dbReference type="EMBL" id="JBHSOF010000013">
    <property type="protein sequence ID" value="MFC5663901.1"/>
    <property type="molecule type" value="Genomic_DNA"/>
</dbReference>
<dbReference type="InterPro" id="IPR042099">
    <property type="entry name" value="ANL_N_sf"/>
</dbReference>
<comment type="caution">
    <text evidence="6">The sequence shown here is derived from an EMBL/GenBank/DDBJ whole genome shotgun (WGS) entry which is preliminary data.</text>
</comment>
<organism evidence="6 7">
    <name type="scientific">Kitasatospora misakiensis</name>
    <dbReference type="NCBI Taxonomy" id="67330"/>
    <lineage>
        <taxon>Bacteria</taxon>
        <taxon>Bacillati</taxon>
        <taxon>Actinomycetota</taxon>
        <taxon>Actinomycetes</taxon>
        <taxon>Kitasatosporales</taxon>
        <taxon>Streptomycetaceae</taxon>
        <taxon>Kitasatospora</taxon>
    </lineage>
</organism>
<feature type="domain" description="Carrier" evidence="5">
    <location>
        <begin position="1020"/>
        <end position="1095"/>
    </location>
</feature>
<dbReference type="Pfam" id="PF00668">
    <property type="entry name" value="Condensation"/>
    <property type="match status" value="1"/>
</dbReference>
<keyword evidence="2" id="KW-0596">Phosphopantetheine</keyword>
<feature type="compositionally biased region" description="Basic and acidic residues" evidence="4">
    <location>
        <begin position="32"/>
        <end position="41"/>
    </location>
</feature>
<protein>
    <submittedName>
        <fullName evidence="6">Condensation domain-containing protein</fullName>
    </submittedName>
</protein>
<dbReference type="Proteomes" id="UP001595975">
    <property type="component" value="Unassembled WGS sequence"/>
</dbReference>
<dbReference type="InterPro" id="IPR009081">
    <property type="entry name" value="PP-bd_ACP"/>
</dbReference>
<dbReference type="SMART" id="SM00823">
    <property type="entry name" value="PKS_PP"/>
    <property type="match status" value="1"/>
</dbReference>
<dbReference type="PROSITE" id="PS00455">
    <property type="entry name" value="AMP_BINDING"/>
    <property type="match status" value="1"/>
</dbReference>
<dbReference type="Pfam" id="PF13193">
    <property type="entry name" value="AMP-binding_C"/>
    <property type="match status" value="1"/>
</dbReference>
<dbReference type="InterPro" id="IPR036736">
    <property type="entry name" value="ACP-like_sf"/>
</dbReference>
<dbReference type="RefSeq" id="WP_380225603.1">
    <property type="nucleotide sequence ID" value="NZ_JBHSOF010000013.1"/>
</dbReference>
<evidence type="ECO:0000259" key="5">
    <source>
        <dbReference type="PROSITE" id="PS50075"/>
    </source>
</evidence>
<sequence>MTQHLPELSAEERERLLDLLQDEAADEAADGPADRIPRHSGDGPAPASYAQRRLWFVDRFDPGNPAYNVPLAVRITGPLDLAALSAALDLVVARHDALRTTFREADGEPVQLVAAPAPVPLPVLDGAAGGPAEAWIGAETRRVFDLTTGPLLRAAVLRESAEAHVLLLVAHHSVVDGWSLGVVLRELGEHYTELSAGRPLRPAAAPVQYADFAAWQRGRLDDGAHTADLAHWRTALDGAPAVLDLPRDAPEPGAARHTGAVRSVRLPAATLARLRSLGAATGSSTFMVVLTAFQLLLGQLTGSTDVVVGVPTAGRSRPELADAVGCFLNTLALRADLTAADGAADGPGFRTLLERVNRTALDAYEHQDLPFEHLVEALRPERSTSHTPIYQVMFNHTGTVELTGHLGGLPLEFLAPEDPPAKLPLTLYAREDGAELVLEAVFQRALLRPERVAHLLRQLVHLLEQAAADPERPVGRHSLALPGAGLPDPAAPLATAPGPTVRALLHARVLADPAAPAVECGDVRWTYAELWERAEEIRTALGLDPDAAERPVVAVSGRRGPALVAALVAVLAGGGVLAAVDPRLPRLRQQSVLAESGAALVALVTGPEEEESPLRRDGVTVVEVAAATGRPAAPAPKAEEGRRYERAAGYLFFTSGTTGVPKGVLGRETGLGHFLTWQRDTFGLGPGDRTAFLTGLSFDVVLRDLLLPLVSGATLCVPERVPARGDARGDELMPGELLGWLAEQRITAVHTVPALASAWLAERPAGAAGPDALRLAFFAGEPLTGGLVDRWRAACPASEVVNLYGPTETTLAVCSWTVPPGPAEGVQPVGRPLPGTQVLVLDEALGGCGVGEVGEIVVRSPHRSLGYTGTGPGTDAWIVNPATGDPEDLLYRTGDLGRHRLDGGLEILGRRDRQVKIRGVRIEPDEVAAVLARHPGVRQAAVTARTVPGGDILLTAYAVPATTPAPSPAQLRGYLGKRLAAAAVPAAFLFVEQIPVTANGKTDWAALPEPEAVAEEEWTAPRTPTEQRLAALMAELLQRDRVGAHSSFFALGGHSLLAMQLVSRVAEAFAVDLPLKAVFENPTVAGLAELLDTGAETADAH</sequence>
<dbReference type="PANTHER" id="PTHR45527:SF1">
    <property type="entry name" value="FATTY ACID SYNTHASE"/>
    <property type="match status" value="1"/>
</dbReference>
<reference evidence="7" key="1">
    <citation type="journal article" date="2019" name="Int. J. Syst. Evol. Microbiol.">
        <title>The Global Catalogue of Microorganisms (GCM) 10K type strain sequencing project: providing services to taxonomists for standard genome sequencing and annotation.</title>
        <authorList>
            <consortium name="The Broad Institute Genomics Platform"/>
            <consortium name="The Broad Institute Genome Sequencing Center for Infectious Disease"/>
            <person name="Wu L."/>
            <person name="Ma J."/>
        </authorList>
    </citation>
    <scope>NUCLEOTIDE SEQUENCE [LARGE SCALE GENOMIC DNA]</scope>
    <source>
        <strain evidence="7">CGMCC 4.1437</strain>
    </source>
</reference>
<dbReference type="InterPro" id="IPR045851">
    <property type="entry name" value="AMP-bd_C_sf"/>
</dbReference>
<dbReference type="Gene3D" id="3.40.50.1820">
    <property type="entry name" value="alpha/beta hydrolase"/>
    <property type="match status" value="1"/>
</dbReference>
<dbReference type="InterPro" id="IPR000873">
    <property type="entry name" value="AMP-dep_synth/lig_dom"/>
</dbReference>
<keyword evidence="3" id="KW-0597">Phosphoprotein</keyword>
<gene>
    <name evidence="6" type="ORF">ACFP3U_13015</name>
</gene>
<evidence type="ECO:0000313" key="6">
    <source>
        <dbReference type="EMBL" id="MFC5663901.1"/>
    </source>
</evidence>
<dbReference type="SUPFAM" id="SSF56801">
    <property type="entry name" value="Acetyl-CoA synthetase-like"/>
    <property type="match status" value="1"/>
</dbReference>
<dbReference type="CDD" id="cd19531">
    <property type="entry name" value="LCL_NRPS-like"/>
    <property type="match status" value="1"/>
</dbReference>
<evidence type="ECO:0000256" key="4">
    <source>
        <dbReference type="SAM" id="MobiDB-lite"/>
    </source>
</evidence>
<comment type="cofactor">
    <cofactor evidence="1">
        <name>pantetheine 4'-phosphate</name>
        <dbReference type="ChEBI" id="CHEBI:47942"/>
    </cofactor>
</comment>
<dbReference type="Pfam" id="PF00550">
    <property type="entry name" value="PP-binding"/>
    <property type="match status" value="1"/>
</dbReference>
<feature type="region of interest" description="Disordered" evidence="4">
    <location>
        <begin position="26"/>
        <end position="46"/>
    </location>
</feature>
<dbReference type="InterPro" id="IPR020845">
    <property type="entry name" value="AMP-binding_CS"/>
</dbReference>
<evidence type="ECO:0000256" key="2">
    <source>
        <dbReference type="ARBA" id="ARBA00022450"/>
    </source>
</evidence>
<dbReference type="InterPro" id="IPR020806">
    <property type="entry name" value="PKS_PP-bd"/>
</dbReference>
<dbReference type="Gene3D" id="3.40.50.12780">
    <property type="entry name" value="N-terminal domain of ligase-like"/>
    <property type="match status" value="1"/>
</dbReference>
<dbReference type="SUPFAM" id="SSF52777">
    <property type="entry name" value="CoA-dependent acyltransferases"/>
    <property type="match status" value="2"/>
</dbReference>
<keyword evidence="7" id="KW-1185">Reference proteome</keyword>
<dbReference type="PROSITE" id="PS50075">
    <property type="entry name" value="CARRIER"/>
    <property type="match status" value="1"/>
</dbReference>
<dbReference type="InterPro" id="IPR025110">
    <property type="entry name" value="AMP-bd_C"/>
</dbReference>
<evidence type="ECO:0000256" key="1">
    <source>
        <dbReference type="ARBA" id="ARBA00001957"/>
    </source>
</evidence>
<dbReference type="PROSITE" id="PS00012">
    <property type="entry name" value="PHOSPHOPANTETHEINE"/>
    <property type="match status" value="1"/>
</dbReference>
<dbReference type="InterPro" id="IPR006162">
    <property type="entry name" value="Ppantetheine_attach_site"/>
</dbReference>
<dbReference type="Gene3D" id="3.30.559.30">
    <property type="entry name" value="Nonribosomal peptide synthetase, condensation domain"/>
    <property type="match status" value="1"/>
</dbReference>
<dbReference type="PANTHER" id="PTHR45527">
    <property type="entry name" value="NONRIBOSOMAL PEPTIDE SYNTHETASE"/>
    <property type="match status" value="1"/>
</dbReference>
<dbReference type="Gene3D" id="3.30.559.10">
    <property type="entry name" value="Chloramphenicol acetyltransferase-like domain"/>
    <property type="match status" value="1"/>
</dbReference>
<dbReference type="Pfam" id="PF00501">
    <property type="entry name" value="AMP-binding"/>
    <property type="match status" value="1"/>
</dbReference>
<accession>A0ABW0X614</accession>
<name>A0ABW0X614_9ACTN</name>